<gene>
    <name evidence="12 13" type="primary">LOC109713956</name>
</gene>
<feature type="compositionally biased region" description="Basic and acidic residues" evidence="6">
    <location>
        <begin position="615"/>
        <end position="630"/>
    </location>
</feature>
<feature type="domain" description="Mechanosensitive ion channel MscS" evidence="8">
    <location>
        <begin position="280"/>
        <end position="350"/>
    </location>
</feature>
<feature type="compositionally biased region" description="Basic and acidic residues" evidence="6">
    <location>
        <begin position="547"/>
        <end position="560"/>
    </location>
</feature>
<evidence type="ECO:0000313" key="13">
    <source>
        <dbReference type="RefSeq" id="XP_020093875.1"/>
    </source>
</evidence>
<dbReference type="InterPro" id="IPR056876">
    <property type="entry name" value="Msl2-3_C"/>
</dbReference>
<dbReference type="RefSeq" id="XP_020093868.1">
    <property type="nucleotide sequence ID" value="XM_020238279.1"/>
</dbReference>
<sequence>MAAGASFHLFHEVGIIRKLRRIDQFKPSEVKSWRHLPNDSFSSCALRQDIWSLSISDRVHRPIVCMPYRYNALTCRSFALPTSLMESPIVKCTSSALTRSCKTLLASPTAVQLAPAIGIIAFAVWGLIPLIRNINSLFHNEGNWKKSKAYYVSASYIQPLLLWAGAMLVCRALDPVALPSEASQAVKLRLLNFVRSLSTVLAFAYCLSSLIQQTQKFFMETNATDDTRNMGFQFAGKAVYTAVWVAAFSLFMELLGFSTQKWITAGGLGTVLLTLAGREIFTNFLSSVMIHATRPFVVNEWIQTKIEGYEVSGTVEHVGWWSPTIVRGDDREAVHIPNHKFTVSVVRNLSQKTHWRIKTHLAISHLDVSKINIIVADMRKVLAKNPQIEQQRLHRRVFLENVDPENQALLILVSCFVKTSRFEEYLCVKEAILLDLLRVISHHRARLATPIRTVQKIYGDANLENIPYAETIFSRSSAAANRPFLLVEPLRKINGEDKAKTRQTPREEQTPKTSAPQDPKVSPSGKHQQKKPNSGDNQPKNSTNDPPSKESLDSDTKSEAVTEQVDINSTVPPVKIRSEGEMVNAKSEGERVNTKSEPERVNTVGEAVRVNASNEAERMNTKSEVERVNAKNEVVNTKGEVERMNAKGEAERMSTKSEFERVNAKNEAVNTKSEDEWVNAKVEAERITKSEVERVNVISESERSSAKSESERASAKSEAERASAKSEAERVNTKSEDERVNNPTSSGGRPVFEDNIVLGVALEGSKRTLPIEEGMSAGSNSSDTNEQDKTGPSPPIKDKGQIPAVPGQAKVDQRDQAR</sequence>
<feature type="region of interest" description="Disordered" evidence="6">
    <location>
        <begin position="495"/>
        <end position="818"/>
    </location>
</feature>
<keyword evidence="5 7" id="KW-0472">Membrane</keyword>
<dbReference type="Proteomes" id="UP000515123">
    <property type="component" value="Linkage group 1"/>
</dbReference>
<feature type="compositionally biased region" description="Polar residues" evidence="6">
    <location>
        <begin position="561"/>
        <end position="571"/>
    </location>
</feature>
<evidence type="ECO:0000256" key="5">
    <source>
        <dbReference type="ARBA" id="ARBA00023136"/>
    </source>
</evidence>
<dbReference type="InterPro" id="IPR057483">
    <property type="entry name" value="MSL2/3_TM_dom"/>
</dbReference>
<feature type="compositionally biased region" description="Basic and acidic residues" evidence="6">
    <location>
        <begin position="682"/>
        <end position="740"/>
    </location>
</feature>
<dbReference type="GeneID" id="109713956"/>
<evidence type="ECO:0000259" key="8">
    <source>
        <dbReference type="Pfam" id="PF00924"/>
    </source>
</evidence>
<feature type="compositionally biased region" description="Basic and acidic residues" evidence="6">
    <location>
        <begin position="495"/>
        <end position="510"/>
    </location>
</feature>
<proteinExistence type="inferred from homology"/>
<dbReference type="OrthoDB" id="1676006at2759"/>
<evidence type="ECO:0000256" key="2">
    <source>
        <dbReference type="ARBA" id="ARBA00008017"/>
    </source>
</evidence>
<dbReference type="GO" id="GO:0055085">
    <property type="term" value="P:transmembrane transport"/>
    <property type="evidence" value="ECO:0007669"/>
    <property type="project" value="InterPro"/>
</dbReference>
<evidence type="ECO:0000256" key="6">
    <source>
        <dbReference type="SAM" id="MobiDB-lite"/>
    </source>
</evidence>
<dbReference type="InterPro" id="IPR010920">
    <property type="entry name" value="LSM_dom_sf"/>
</dbReference>
<comment type="subcellular location">
    <subcellularLocation>
        <location evidence="1">Membrane</location>
        <topology evidence="1">Multi-pass membrane protein</topology>
    </subcellularLocation>
</comment>
<keyword evidence="11" id="KW-1185">Reference proteome</keyword>
<feature type="transmembrane region" description="Helical" evidence="7">
    <location>
        <begin position="238"/>
        <end position="256"/>
    </location>
</feature>
<dbReference type="AlphaFoldDB" id="A0A6P5FL45"/>
<feature type="compositionally biased region" description="Polar residues" evidence="6">
    <location>
        <begin position="531"/>
        <end position="546"/>
    </location>
</feature>
<dbReference type="Pfam" id="PF25237">
    <property type="entry name" value="MSL2_3"/>
    <property type="match status" value="1"/>
</dbReference>
<dbReference type="Pfam" id="PF24956">
    <property type="entry name" value="Msl2-3_C"/>
    <property type="match status" value="1"/>
</dbReference>
<feature type="transmembrane region" description="Helical" evidence="7">
    <location>
        <begin position="149"/>
        <end position="173"/>
    </location>
</feature>
<evidence type="ECO:0000256" key="4">
    <source>
        <dbReference type="ARBA" id="ARBA00022989"/>
    </source>
</evidence>
<dbReference type="InterPro" id="IPR045042">
    <property type="entry name" value="YnaI-like"/>
</dbReference>
<evidence type="ECO:0000256" key="3">
    <source>
        <dbReference type="ARBA" id="ARBA00022692"/>
    </source>
</evidence>
<dbReference type="Gramene" id="Aco012336.1.mrna1">
    <property type="protein sequence ID" value="Aco012336.1.mrna1"/>
    <property type="gene ID" value="Aco012336.1.path1"/>
</dbReference>
<keyword evidence="4 7" id="KW-1133">Transmembrane helix</keyword>
<dbReference type="PANTHER" id="PTHR43634">
    <property type="entry name" value="OW CONDUCTANCE MECHANOSENSITIVE CHANNEL"/>
    <property type="match status" value="1"/>
</dbReference>
<feature type="domain" description="Mechanosensitive channel protein 2/3 transmembrane" evidence="10">
    <location>
        <begin position="150"/>
        <end position="278"/>
    </location>
</feature>
<evidence type="ECO:0000313" key="11">
    <source>
        <dbReference type="Proteomes" id="UP000515123"/>
    </source>
</evidence>
<evidence type="ECO:0000256" key="1">
    <source>
        <dbReference type="ARBA" id="ARBA00004141"/>
    </source>
</evidence>
<accession>A0A6P5FL45</accession>
<evidence type="ECO:0000256" key="7">
    <source>
        <dbReference type="SAM" id="Phobius"/>
    </source>
</evidence>
<feature type="domain" description="Mechanosensitive ion channel protein 2/3 C-terminal" evidence="9">
    <location>
        <begin position="355"/>
        <end position="441"/>
    </location>
</feature>
<comment type="similarity">
    <text evidence="2">Belongs to the MscS (TC 1.A.23) family.</text>
</comment>
<organism evidence="13">
    <name type="scientific">Ananas comosus</name>
    <name type="common">Pineapple</name>
    <name type="synonym">Ananas ananas</name>
    <dbReference type="NCBI Taxonomy" id="4615"/>
    <lineage>
        <taxon>Eukaryota</taxon>
        <taxon>Viridiplantae</taxon>
        <taxon>Streptophyta</taxon>
        <taxon>Embryophyta</taxon>
        <taxon>Tracheophyta</taxon>
        <taxon>Spermatophyta</taxon>
        <taxon>Magnoliopsida</taxon>
        <taxon>Liliopsida</taxon>
        <taxon>Poales</taxon>
        <taxon>Bromeliaceae</taxon>
        <taxon>Bromelioideae</taxon>
        <taxon>Ananas</taxon>
    </lineage>
</organism>
<dbReference type="Gene3D" id="1.10.287.1260">
    <property type="match status" value="1"/>
</dbReference>
<name>A0A6P5FL45_ANACO</name>
<feature type="transmembrane region" description="Helical" evidence="7">
    <location>
        <begin position="193"/>
        <end position="211"/>
    </location>
</feature>
<dbReference type="InterPro" id="IPR006685">
    <property type="entry name" value="MscS_channel_2nd"/>
</dbReference>
<dbReference type="RefSeq" id="XP_020093875.1">
    <property type="nucleotide sequence ID" value="XM_020238286.1"/>
</dbReference>
<dbReference type="PANTHER" id="PTHR43634:SF2">
    <property type="entry name" value="LOW CONDUCTANCE MECHANOSENSITIVE CHANNEL YNAI"/>
    <property type="match status" value="1"/>
</dbReference>
<dbReference type="InterPro" id="IPR023408">
    <property type="entry name" value="MscS_beta-dom_sf"/>
</dbReference>
<reference evidence="12 13" key="2">
    <citation type="submission" date="2025-04" db="UniProtKB">
        <authorList>
            <consortium name="RefSeq"/>
        </authorList>
    </citation>
    <scope>IDENTIFICATION</scope>
    <source>
        <tissue evidence="12 13">Leaf</tissue>
    </source>
</reference>
<evidence type="ECO:0000259" key="10">
    <source>
        <dbReference type="Pfam" id="PF25237"/>
    </source>
</evidence>
<dbReference type="SUPFAM" id="SSF50182">
    <property type="entry name" value="Sm-like ribonucleoproteins"/>
    <property type="match status" value="1"/>
</dbReference>
<feature type="compositionally biased region" description="Basic and acidic residues" evidence="6">
    <location>
        <begin position="639"/>
        <end position="664"/>
    </location>
</feature>
<feature type="compositionally biased region" description="Basic and acidic residues" evidence="6">
    <location>
        <begin position="587"/>
        <end position="600"/>
    </location>
</feature>
<protein>
    <submittedName>
        <fullName evidence="12 13">Mechanosensitive ion channel protein 3, chloroplastic-like</fullName>
    </submittedName>
</protein>
<dbReference type="Pfam" id="PF00924">
    <property type="entry name" value="MS_channel_2nd"/>
    <property type="match status" value="1"/>
</dbReference>
<evidence type="ECO:0000313" key="12">
    <source>
        <dbReference type="RefSeq" id="XP_020093868.1"/>
    </source>
</evidence>
<evidence type="ECO:0000259" key="9">
    <source>
        <dbReference type="Pfam" id="PF24956"/>
    </source>
</evidence>
<keyword evidence="3 7" id="KW-0812">Transmembrane</keyword>
<dbReference type="GO" id="GO:0016020">
    <property type="term" value="C:membrane"/>
    <property type="evidence" value="ECO:0007669"/>
    <property type="project" value="UniProtKB-SubCell"/>
</dbReference>
<feature type="transmembrane region" description="Helical" evidence="7">
    <location>
        <begin position="109"/>
        <end position="128"/>
    </location>
</feature>
<reference evidence="11" key="1">
    <citation type="journal article" date="2015" name="Nat. Genet.">
        <title>The pineapple genome and the evolution of CAM photosynthesis.</title>
        <authorList>
            <person name="Ming R."/>
            <person name="VanBuren R."/>
            <person name="Wai C.M."/>
            <person name="Tang H."/>
            <person name="Schatz M.C."/>
            <person name="Bowers J.E."/>
            <person name="Lyons E."/>
            <person name="Wang M.L."/>
            <person name="Chen J."/>
            <person name="Biggers E."/>
            <person name="Zhang J."/>
            <person name="Huang L."/>
            <person name="Zhang L."/>
            <person name="Miao W."/>
            <person name="Zhang J."/>
            <person name="Ye Z."/>
            <person name="Miao C."/>
            <person name="Lin Z."/>
            <person name="Wang H."/>
            <person name="Zhou H."/>
            <person name="Yim W.C."/>
            <person name="Priest H.D."/>
            <person name="Zheng C."/>
            <person name="Woodhouse M."/>
            <person name="Edger P.P."/>
            <person name="Guyot R."/>
            <person name="Guo H.B."/>
            <person name="Guo H."/>
            <person name="Zheng G."/>
            <person name="Singh R."/>
            <person name="Sharma A."/>
            <person name="Min X."/>
            <person name="Zheng Y."/>
            <person name="Lee H."/>
            <person name="Gurtowski J."/>
            <person name="Sedlazeck F.J."/>
            <person name="Harkess A."/>
            <person name="McKain M.R."/>
            <person name="Liao Z."/>
            <person name="Fang J."/>
            <person name="Liu J."/>
            <person name="Zhang X."/>
            <person name="Zhang Q."/>
            <person name="Hu W."/>
            <person name="Qin Y."/>
            <person name="Wang K."/>
            <person name="Chen L.Y."/>
            <person name="Shirley N."/>
            <person name="Lin Y.R."/>
            <person name="Liu L.Y."/>
            <person name="Hernandez A.G."/>
            <person name="Wright C.L."/>
            <person name="Bulone V."/>
            <person name="Tuskan G.A."/>
            <person name="Heath K."/>
            <person name="Zee F."/>
            <person name="Moore P.H."/>
            <person name="Sunkar R."/>
            <person name="Leebens-Mack J.H."/>
            <person name="Mockler T."/>
            <person name="Bennetzen J.L."/>
            <person name="Freeling M."/>
            <person name="Sankoff D."/>
            <person name="Paterson A.H."/>
            <person name="Zhu X."/>
            <person name="Yang X."/>
            <person name="Smith J.A."/>
            <person name="Cushman J.C."/>
            <person name="Paull R.E."/>
            <person name="Yu Q."/>
        </authorList>
    </citation>
    <scope>NUCLEOTIDE SEQUENCE [LARGE SCALE GENOMIC DNA]</scope>
    <source>
        <strain evidence="11">cv. F153</strain>
    </source>
</reference>
<dbReference type="Gene3D" id="2.30.30.60">
    <property type="match status" value="1"/>
</dbReference>